<comment type="caution">
    <text evidence="1">The sequence shown here is derived from an EMBL/GenBank/DDBJ whole genome shotgun (WGS) entry which is preliminary data.</text>
</comment>
<sequence length="52" mass="5956">MIFILNFLEANIDQPALKIASHVLVVEMIIDRKIVKSLEGRNSRNFKNSVDD</sequence>
<evidence type="ECO:0000313" key="2">
    <source>
        <dbReference type="Proteomes" id="UP000017127"/>
    </source>
</evidence>
<protein>
    <submittedName>
        <fullName evidence="1">Uncharacterized protein</fullName>
    </submittedName>
</protein>
<gene>
    <name evidence="1" type="ORF">M595_2097</name>
</gene>
<name>U7QLF1_9CYAN</name>
<proteinExistence type="predicted"/>
<dbReference type="EMBL" id="AUZM01000016">
    <property type="protein sequence ID" value="ERT07910.1"/>
    <property type="molecule type" value="Genomic_DNA"/>
</dbReference>
<dbReference type="Proteomes" id="UP000017127">
    <property type="component" value="Unassembled WGS sequence"/>
</dbReference>
<accession>U7QLF1</accession>
<reference evidence="1 2" key="1">
    <citation type="journal article" date="2013" name="Front. Microbiol.">
        <title>Comparative genomic analyses of the cyanobacterium, Lyngbya aestuarii BL J, a powerful hydrogen producer.</title>
        <authorList>
            <person name="Kothari A."/>
            <person name="Vaughn M."/>
            <person name="Garcia-Pichel F."/>
        </authorList>
    </citation>
    <scope>NUCLEOTIDE SEQUENCE [LARGE SCALE GENOMIC DNA]</scope>
    <source>
        <strain evidence="1 2">BL J</strain>
    </source>
</reference>
<dbReference type="AlphaFoldDB" id="U7QLF1"/>
<organism evidence="1 2">
    <name type="scientific">Lyngbya aestuarii BL J</name>
    <dbReference type="NCBI Taxonomy" id="1348334"/>
    <lineage>
        <taxon>Bacteria</taxon>
        <taxon>Bacillati</taxon>
        <taxon>Cyanobacteriota</taxon>
        <taxon>Cyanophyceae</taxon>
        <taxon>Oscillatoriophycideae</taxon>
        <taxon>Oscillatoriales</taxon>
        <taxon>Microcoleaceae</taxon>
        <taxon>Lyngbya</taxon>
    </lineage>
</organism>
<keyword evidence="2" id="KW-1185">Reference proteome</keyword>
<evidence type="ECO:0000313" key="1">
    <source>
        <dbReference type="EMBL" id="ERT07910.1"/>
    </source>
</evidence>